<organism evidence="3 4">
    <name type="scientific">Streptomyces pseudovenezuelae</name>
    <dbReference type="NCBI Taxonomy" id="67350"/>
    <lineage>
        <taxon>Bacteria</taxon>
        <taxon>Bacillati</taxon>
        <taxon>Actinomycetota</taxon>
        <taxon>Actinomycetes</taxon>
        <taxon>Kitasatosporales</taxon>
        <taxon>Streptomycetaceae</taxon>
        <taxon>Streptomyces</taxon>
        <taxon>Streptomyces aurantiacus group</taxon>
    </lineage>
</organism>
<dbReference type="InterPro" id="IPR036689">
    <property type="entry name" value="ESAT-6-like_sf"/>
</dbReference>
<evidence type="ECO:0000256" key="1">
    <source>
        <dbReference type="SAM" id="MobiDB-lite"/>
    </source>
</evidence>
<evidence type="ECO:0000259" key="2">
    <source>
        <dbReference type="Pfam" id="PF25547"/>
    </source>
</evidence>
<feature type="region of interest" description="Disordered" evidence="1">
    <location>
        <begin position="327"/>
        <end position="376"/>
    </location>
</feature>
<protein>
    <recommendedName>
        <fullName evidence="2">Outer membrane channel protein CpnT-like N-terminal domain-containing protein</fullName>
    </recommendedName>
</protein>
<dbReference type="OrthoDB" id="4147017at2"/>
<dbReference type="Proteomes" id="UP000053039">
    <property type="component" value="Unassembled WGS sequence"/>
</dbReference>
<name>A0A124H8P6_9ACTN</name>
<sequence length="376" mass="38292">MSEESFAEKVYEAGIEVVNPGGRPDVLRAAAKGWRTMGEELEEAYGALDRRVRGVLGEHWRGESAEAFHEYWEKVGRAVEETAPLFPQAAKGLEEAAANIEEINEEIHQIYLEIGVSIAASVALSFVTVGFSAAAGAANAVRLGTQAAEAATRLGRLLAAAARMFQTIRTAVRQGKLLGPAVELGVQWAAGTGSGVVTNLVTGDDADFNGNAVNGVLGAVGGMFVAGRLASQLGGGAVANAVDGVALGALSSVAGDAANNLRSGDRYDGSQMAFGALAGGLAGGAGSAAVHRATDGRTLSAARNLAGDVATNVPVGFAIGAGANLSKHGDAAVSGDPNADEKEDRPGAAADTRWEARGDARALRDRPDPQRFGAFG</sequence>
<dbReference type="Gene3D" id="1.10.287.1060">
    <property type="entry name" value="ESAT-6-like"/>
    <property type="match status" value="1"/>
</dbReference>
<dbReference type="EMBL" id="LMWM01000050">
    <property type="protein sequence ID" value="KUM82712.1"/>
    <property type="molecule type" value="Genomic_DNA"/>
</dbReference>
<dbReference type="InterPro" id="IPR057746">
    <property type="entry name" value="CpnT-like_N"/>
</dbReference>
<accession>A0A124H8P6</accession>
<evidence type="ECO:0000313" key="3">
    <source>
        <dbReference type="EMBL" id="KUM82712.1"/>
    </source>
</evidence>
<dbReference type="AlphaFoldDB" id="A0A124H8P6"/>
<evidence type="ECO:0000313" key="4">
    <source>
        <dbReference type="Proteomes" id="UP000053039"/>
    </source>
</evidence>
<proteinExistence type="predicted"/>
<gene>
    <name evidence="3" type="ORF">AQI94_38765</name>
</gene>
<dbReference type="SUPFAM" id="SSF140453">
    <property type="entry name" value="EsxAB dimer-like"/>
    <property type="match status" value="1"/>
</dbReference>
<feature type="domain" description="Outer membrane channel protein CpnT-like N-terminal" evidence="2">
    <location>
        <begin position="6"/>
        <end position="142"/>
    </location>
</feature>
<reference evidence="3 4" key="1">
    <citation type="submission" date="2015-10" db="EMBL/GenBank/DDBJ databases">
        <title>Draft genome sequence of Streptomyces pseudovenezuelae DSM 40212, type strain for the species Streptomyces pseudovenezuelae.</title>
        <authorList>
            <person name="Ruckert C."/>
            <person name="Winkler A."/>
            <person name="Kalinowski J."/>
            <person name="Kampfer P."/>
            <person name="Glaeser S."/>
        </authorList>
    </citation>
    <scope>NUCLEOTIDE SEQUENCE [LARGE SCALE GENOMIC DNA]</scope>
    <source>
        <strain evidence="3 4">DSM 40212</strain>
    </source>
</reference>
<dbReference type="RefSeq" id="WP_031038089.1">
    <property type="nucleotide sequence ID" value="NZ_KQ948154.1"/>
</dbReference>
<comment type="caution">
    <text evidence="3">The sequence shown here is derived from an EMBL/GenBank/DDBJ whole genome shotgun (WGS) entry which is preliminary data.</text>
</comment>
<dbReference type="Pfam" id="PF25547">
    <property type="entry name" value="WXG100_2"/>
    <property type="match status" value="1"/>
</dbReference>
<feature type="compositionally biased region" description="Basic and acidic residues" evidence="1">
    <location>
        <begin position="339"/>
        <end position="369"/>
    </location>
</feature>